<dbReference type="Proteomes" id="UP000606776">
    <property type="component" value="Unassembled WGS sequence"/>
</dbReference>
<dbReference type="EMBL" id="JADEWB010000077">
    <property type="protein sequence ID" value="MBE9237110.1"/>
    <property type="molecule type" value="Genomic_DNA"/>
</dbReference>
<protein>
    <submittedName>
        <fullName evidence="2">DUF5615 family PIN-like protein</fullName>
    </submittedName>
</protein>
<name>A0ABR9VFY9_9CYAN</name>
<accession>A0ABR9VFY9</accession>
<comment type="caution">
    <text evidence="2">The sequence shown here is derived from an EMBL/GenBank/DDBJ whole genome shotgun (WGS) entry which is preliminary data.</text>
</comment>
<dbReference type="InterPro" id="IPR041049">
    <property type="entry name" value="DUF5615"/>
</dbReference>
<gene>
    <name evidence="2" type="ORF">IQ227_14010</name>
</gene>
<proteinExistence type="predicted"/>
<dbReference type="Pfam" id="PF18480">
    <property type="entry name" value="DUF5615"/>
    <property type="match status" value="1"/>
</dbReference>
<reference evidence="2 3" key="1">
    <citation type="submission" date="2020-10" db="EMBL/GenBank/DDBJ databases">
        <authorList>
            <person name="Castelo-Branco R."/>
            <person name="Eusebio N."/>
            <person name="Adriana R."/>
            <person name="Vieira A."/>
            <person name="Brugerolle De Fraissinette N."/>
            <person name="Rezende De Castro R."/>
            <person name="Schneider M.P."/>
            <person name="Vasconcelos V."/>
            <person name="Leao P.N."/>
        </authorList>
    </citation>
    <scope>NUCLEOTIDE SEQUENCE [LARGE SCALE GENOMIC DNA]</scope>
    <source>
        <strain evidence="2 3">LEGE 00250</strain>
    </source>
</reference>
<sequence>MKFKLDENIDLRVVTLLQLAGHDVATVPGQGLNSAPDPEVIDVCRREGRCLVTCDRGFGNRLKYNPSNYSGIIIIRLPSRYIYDDWREAIETLITGLESADVIGKLWIIQKGKILEYRAIEQEENDL</sequence>
<keyword evidence="3" id="KW-1185">Reference proteome</keyword>
<organism evidence="2 3">
    <name type="scientific">Sphaerospermopsis aphanizomenoides LEGE 00250</name>
    <dbReference type="NCBI Taxonomy" id="2777972"/>
    <lineage>
        <taxon>Bacteria</taxon>
        <taxon>Bacillati</taxon>
        <taxon>Cyanobacteriota</taxon>
        <taxon>Cyanophyceae</taxon>
        <taxon>Nostocales</taxon>
        <taxon>Aphanizomenonaceae</taxon>
        <taxon>Sphaerospermopsis</taxon>
        <taxon>Sphaerospermopsis aphanizomenoides</taxon>
    </lineage>
</organism>
<evidence type="ECO:0000313" key="2">
    <source>
        <dbReference type="EMBL" id="MBE9237110.1"/>
    </source>
</evidence>
<evidence type="ECO:0000259" key="1">
    <source>
        <dbReference type="Pfam" id="PF18480"/>
    </source>
</evidence>
<feature type="domain" description="DUF5615" evidence="1">
    <location>
        <begin position="1"/>
        <end position="111"/>
    </location>
</feature>
<evidence type="ECO:0000313" key="3">
    <source>
        <dbReference type="Proteomes" id="UP000606776"/>
    </source>
</evidence>
<dbReference type="RefSeq" id="WP_190649466.1">
    <property type="nucleotide sequence ID" value="NZ_JADEWB010000077.1"/>
</dbReference>